<dbReference type="STRING" id="995062.SAMN04489718_0726"/>
<dbReference type="NCBIfam" id="TIGR04187">
    <property type="entry name" value="GRASP_SAV_5884"/>
    <property type="match status" value="1"/>
</dbReference>
<dbReference type="Pfam" id="PF21068">
    <property type="entry name" value="ATPgraspMvdD"/>
    <property type="match status" value="1"/>
</dbReference>
<evidence type="ECO:0000259" key="1">
    <source>
        <dbReference type="Pfam" id="PF21068"/>
    </source>
</evidence>
<proteinExistence type="predicted"/>
<dbReference type="Gene3D" id="3.30.470.20">
    <property type="entry name" value="ATP-grasp fold, B domain"/>
    <property type="match status" value="1"/>
</dbReference>
<organism evidence="2 3">
    <name type="scientific">Actinopolyspora saharensis</name>
    <dbReference type="NCBI Taxonomy" id="995062"/>
    <lineage>
        <taxon>Bacteria</taxon>
        <taxon>Bacillati</taxon>
        <taxon>Actinomycetota</taxon>
        <taxon>Actinomycetes</taxon>
        <taxon>Actinopolysporales</taxon>
        <taxon>Actinopolysporaceae</taxon>
        <taxon>Actinopolyspora</taxon>
    </lineage>
</organism>
<name>A0A1H0YX92_9ACTN</name>
<dbReference type="InterPro" id="IPR026449">
    <property type="entry name" value="GRASP_SAV_5884"/>
</dbReference>
<dbReference type="GO" id="GO:0009432">
    <property type="term" value="P:SOS response"/>
    <property type="evidence" value="ECO:0007669"/>
    <property type="project" value="TreeGrafter"/>
</dbReference>
<reference evidence="3" key="1">
    <citation type="submission" date="2016-10" db="EMBL/GenBank/DDBJ databases">
        <authorList>
            <person name="Varghese N."/>
            <person name="Submissions S."/>
        </authorList>
    </citation>
    <scope>NUCLEOTIDE SEQUENCE [LARGE SCALE GENOMIC DNA]</scope>
    <source>
        <strain evidence="3">DSM 45459</strain>
    </source>
</reference>
<dbReference type="PANTHER" id="PTHR21621">
    <property type="entry name" value="RIBOSOMAL PROTEIN S6 MODIFICATION PROTEIN"/>
    <property type="match status" value="1"/>
</dbReference>
<dbReference type="RefSeq" id="WP_092521018.1">
    <property type="nucleotide sequence ID" value="NZ_FNKO01000001.1"/>
</dbReference>
<dbReference type="PANTHER" id="PTHR21621:SF0">
    <property type="entry name" value="BETA-CITRYLGLUTAMATE SYNTHASE B-RELATED"/>
    <property type="match status" value="1"/>
</dbReference>
<dbReference type="SUPFAM" id="SSF56059">
    <property type="entry name" value="Glutathione synthetase ATP-binding domain-like"/>
    <property type="match status" value="1"/>
</dbReference>
<keyword evidence="3" id="KW-1185">Reference proteome</keyword>
<gene>
    <name evidence="2" type="ORF">SAMN04489718_0726</name>
</gene>
<feature type="domain" description="MvdD-like pre-ATP grasp" evidence="1">
    <location>
        <begin position="2"/>
        <end position="117"/>
    </location>
</feature>
<dbReference type="AlphaFoldDB" id="A0A1H0YX92"/>
<dbReference type="InterPro" id="IPR048936">
    <property type="entry name" value="MvdD-like_ATPgrasp"/>
</dbReference>
<dbReference type="OrthoDB" id="9794735at2"/>
<protein>
    <submittedName>
        <fullName evidence="2">ATP-grasp ribosomal peptide maturase, SAV_5884 family</fullName>
    </submittedName>
</protein>
<dbReference type="GO" id="GO:0005737">
    <property type="term" value="C:cytoplasm"/>
    <property type="evidence" value="ECO:0007669"/>
    <property type="project" value="TreeGrafter"/>
</dbReference>
<evidence type="ECO:0000313" key="2">
    <source>
        <dbReference type="EMBL" id="SDQ19857.1"/>
    </source>
</evidence>
<sequence>MTVLILARDLDPTADEMVATLNERGTAVARVNTGWFPAQFSVSAGLRGGRWSGHLHTPGQLVSLDDLHAVWYRSPEAYRMPSELSDAERHHAFLEAKYGLGGVLSSLDVVWINHPSRMADAAYKPVQLVRAHECGLTVPDTLITNEPAPVREFATEPTITKLLGSNTLSEDGTRKVSWSRLVDQADLCGIETTTHLLQRWVPKDFEARVVVIGEQLFAVAIHAGSTSTRVDWRSDYDALSYEPIDPPDSVAAGIRALLDRFGLLYGALDFVVTPNGDWVFLEINPGGQYGWLESTTGHPLTSALADLLSKGTT</sequence>
<dbReference type="Proteomes" id="UP000199301">
    <property type="component" value="Unassembled WGS sequence"/>
</dbReference>
<dbReference type="GO" id="GO:0018169">
    <property type="term" value="F:ribosomal S6-glutamic acid ligase activity"/>
    <property type="evidence" value="ECO:0007669"/>
    <property type="project" value="TreeGrafter"/>
</dbReference>
<dbReference type="EMBL" id="FNKO01000001">
    <property type="protein sequence ID" value="SDQ19857.1"/>
    <property type="molecule type" value="Genomic_DNA"/>
</dbReference>
<evidence type="ECO:0000313" key="3">
    <source>
        <dbReference type="Proteomes" id="UP000199301"/>
    </source>
</evidence>
<accession>A0A1H0YX92</accession>